<evidence type="ECO:0000256" key="1">
    <source>
        <dbReference type="ARBA" id="ARBA00004123"/>
    </source>
</evidence>
<dbReference type="InterPro" id="IPR005508">
    <property type="entry name" value="At2g31720-like"/>
</dbReference>
<name>A0AAV9F119_ACOCL</name>
<evidence type="ECO:0000256" key="3">
    <source>
        <dbReference type="ARBA" id="ARBA00023125"/>
    </source>
</evidence>
<sequence length="237" mass="26913">MKPKRATALEEIRRDPEGHRGFIILTLQTLLQIHPNPPPQTTLHNNHTTSHDLLNFLETLLEDKHLKHILLEEKEKPPKKATEAVGVPAWVVERVRTEGGYGLRYVAAKKLTKTDVNGHHRRLQLPKAAMEGFMREELREEEVREVMGEKSKGLGVRVYDRLGYVHGIRLQYWGCNGYYTLCGVGWMEVVEAYGIQSEDVKEKDLVANVWSFRRRDGGGGGEERVGKLVLAVDVVAC</sequence>
<reference evidence="6" key="2">
    <citation type="submission" date="2023-06" db="EMBL/GenBank/DDBJ databases">
        <authorList>
            <person name="Ma L."/>
            <person name="Liu K.-W."/>
            <person name="Li Z."/>
            <person name="Hsiao Y.-Y."/>
            <person name="Qi Y."/>
            <person name="Fu T."/>
            <person name="Tang G."/>
            <person name="Zhang D."/>
            <person name="Sun W.-H."/>
            <person name="Liu D.-K."/>
            <person name="Li Y."/>
            <person name="Chen G.-Z."/>
            <person name="Liu X.-D."/>
            <person name="Liao X.-Y."/>
            <person name="Jiang Y.-T."/>
            <person name="Yu X."/>
            <person name="Hao Y."/>
            <person name="Huang J."/>
            <person name="Zhao X.-W."/>
            <person name="Ke S."/>
            <person name="Chen Y.-Y."/>
            <person name="Wu W.-L."/>
            <person name="Hsu J.-L."/>
            <person name="Lin Y.-F."/>
            <person name="Huang M.-D."/>
            <person name="Li C.-Y."/>
            <person name="Huang L."/>
            <person name="Wang Z.-W."/>
            <person name="Zhao X."/>
            <person name="Zhong W.-Y."/>
            <person name="Peng D.-H."/>
            <person name="Ahmad S."/>
            <person name="Lan S."/>
            <person name="Zhang J.-S."/>
            <person name="Tsai W.-C."/>
            <person name="Van De Peer Y."/>
            <person name="Liu Z.-J."/>
        </authorList>
    </citation>
    <scope>NUCLEOTIDE SEQUENCE</scope>
    <source>
        <strain evidence="6">CP</strain>
        <tissue evidence="6">Leaves</tissue>
    </source>
</reference>
<dbReference type="PANTHER" id="PTHR34397">
    <property type="entry name" value="OS05G0237600 PROTEIN"/>
    <property type="match status" value="1"/>
</dbReference>
<keyword evidence="3" id="KW-0238">DNA-binding</keyword>
<gene>
    <name evidence="6" type="ORF">QJS10_CPB04g00232</name>
</gene>
<evidence type="ECO:0000313" key="7">
    <source>
        <dbReference type="Proteomes" id="UP001180020"/>
    </source>
</evidence>
<organism evidence="6 7">
    <name type="scientific">Acorus calamus</name>
    <name type="common">Sweet flag</name>
    <dbReference type="NCBI Taxonomy" id="4465"/>
    <lineage>
        <taxon>Eukaryota</taxon>
        <taxon>Viridiplantae</taxon>
        <taxon>Streptophyta</taxon>
        <taxon>Embryophyta</taxon>
        <taxon>Tracheophyta</taxon>
        <taxon>Spermatophyta</taxon>
        <taxon>Magnoliopsida</taxon>
        <taxon>Liliopsida</taxon>
        <taxon>Acoraceae</taxon>
        <taxon>Acorus</taxon>
    </lineage>
</organism>
<dbReference type="Proteomes" id="UP001180020">
    <property type="component" value="Unassembled WGS sequence"/>
</dbReference>
<dbReference type="GO" id="GO:0003677">
    <property type="term" value="F:DNA binding"/>
    <property type="evidence" value="ECO:0007669"/>
    <property type="project" value="UniProtKB-KW"/>
</dbReference>
<evidence type="ECO:0000256" key="4">
    <source>
        <dbReference type="ARBA" id="ARBA00023163"/>
    </source>
</evidence>
<dbReference type="GO" id="GO:0005634">
    <property type="term" value="C:nucleus"/>
    <property type="evidence" value="ECO:0007669"/>
    <property type="project" value="UniProtKB-SubCell"/>
</dbReference>
<dbReference type="SUPFAM" id="SSF101936">
    <property type="entry name" value="DNA-binding pseudobarrel domain"/>
    <property type="match status" value="1"/>
</dbReference>
<dbReference type="CDD" id="cd10017">
    <property type="entry name" value="B3_DNA"/>
    <property type="match status" value="1"/>
</dbReference>
<dbReference type="EMBL" id="JAUJYO010000004">
    <property type="protein sequence ID" value="KAK1319745.1"/>
    <property type="molecule type" value="Genomic_DNA"/>
</dbReference>
<keyword evidence="7" id="KW-1185">Reference proteome</keyword>
<evidence type="ECO:0008006" key="8">
    <source>
        <dbReference type="Google" id="ProtNLM"/>
    </source>
</evidence>
<reference evidence="6" key="1">
    <citation type="journal article" date="2023" name="Nat. Commun.">
        <title>Diploid and tetraploid genomes of Acorus and the evolution of monocots.</title>
        <authorList>
            <person name="Ma L."/>
            <person name="Liu K.W."/>
            <person name="Li Z."/>
            <person name="Hsiao Y.Y."/>
            <person name="Qi Y."/>
            <person name="Fu T."/>
            <person name="Tang G.D."/>
            <person name="Zhang D."/>
            <person name="Sun W.H."/>
            <person name="Liu D.K."/>
            <person name="Li Y."/>
            <person name="Chen G.Z."/>
            <person name="Liu X.D."/>
            <person name="Liao X.Y."/>
            <person name="Jiang Y.T."/>
            <person name="Yu X."/>
            <person name="Hao Y."/>
            <person name="Huang J."/>
            <person name="Zhao X.W."/>
            <person name="Ke S."/>
            <person name="Chen Y.Y."/>
            <person name="Wu W.L."/>
            <person name="Hsu J.L."/>
            <person name="Lin Y.F."/>
            <person name="Huang M.D."/>
            <person name="Li C.Y."/>
            <person name="Huang L."/>
            <person name="Wang Z.W."/>
            <person name="Zhao X."/>
            <person name="Zhong W.Y."/>
            <person name="Peng D.H."/>
            <person name="Ahmad S."/>
            <person name="Lan S."/>
            <person name="Zhang J.S."/>
            <person name="Tsai W.C."/>
            <person name="Van de Peer Y."/>
            <person name="Liu Z.J."/>
        </authorList>
    </citation>
    <scope>NUCLEOTIDE SEQUENCE</scope>
    <source>
        <strain evidence="6">CP</strain>
    </source>
</reference>
<comment type="caution">
    <text evidence="6">The sequence shown here is derived from an EMBL/GenBank/DDBJ whole genome shotgun (WGS) entry which is preliminary data.</text>
</comment>
<comment type="subcellular location">
    <subcellularLocation>
        <location evidence="1">Nucleus</location>
    </subcellularLocation>
</comment>
<keyword evidence="5" id="KW-0539">Nucleus</keyword>
<dbReference type="InterPro" id="IPR015300">
    <property type="entry name" value="DNA-bd_pseudobarrel_sf"/>
</dbReference>
<accession>A0AAV9F119</accession>
<evidence type="ECO:0000256" key="5">
    <source>
        <dbReference type="ARBA" id="ARBA00023242"/>
    </source>
</evidence>
<dbReference type="InterPro" id="IPR003340">
    <property type="entry name" value="B3_DNA-bd"/>
</dbReference>
<evidence type="ECO:0000313" key="6">
    <source>
        <dbReference type="EMBL" id="KAK1319745.1"/>
    </source>
</evidence>
<keyword evidence="2" id="KW-0805">Transcription regulation</keyword>
<keyword evidence="4" id="KW-0804">Transcription</keyword>
<dbReference type="Gene3D" id="2.40.330.10">
    <property type="entry name" value="DNA-binding pseudobarrel domain"/>
    <property type="match status" value="1"/>
</dbReference>
<evidence type="ECO:0000256" key="2">
    <source>
        <dbReference type="ARBA" id="ARBA00023015"/>
    </source>
</evidence>
<protein>
    <recommendedName>
        <fullName evidence="8">TF-B3 domain-containing protein</fullName>
    </recommendedName>
</protein>
<dbReference type="Pfam" id="PF03754">
    <property type="entry name" value="At2g31720-like"/>
    <property type="match status" value="1"/>
</dbReference>
<dbReference type="AlphaFoldDB" id="A0AAV9F119"/>
<dbReference type="PANTHER" id="PTHR34397:SF22">
    <property type="entry name" value="OS05G0237600 PROTEIN"/>
    <property type="match status" value="1"/>
</dbReference>
<proteinExistence type="predicted"/>